<accession>A0A0F8Y4G2</accession>
<evidence type="ECO:0000313" key="1">
    <source>
        <dbReference type="EMBL" id="KKK76183.1"/>
    </source>
</evidence>
<dbReference type="EMBL" id="LAZR01055522">
    <property type="protein sequence ID" value="KKK76183.1"/>
    <property type="molecule type" value="Genomic_DNA"/>
</dbReference>
<feature type="non-terminal residue" evidence="1">
    <location>
        <position position="1"/>
    </location>
</feature>
<dbReference type="Gene3D" id="3.90.550.10">
    <property type="entry name" value="Spore Coat Polysaccharide Biosynthesis Protein SpsA, Chain A"/>
    <property type="match status" value="1"/>
</dbReference>
<sequence>KAGWLKIMVESMDRFDLTAPAGGRMDKNWNYQPGEAKKCTDSFQFLPAWCILIKREVFDTVGLIPENFSKALFEDVLFCYRAKKAGFKMGITEKTQVQHLYHVTLKAEGFNLTQEYQDKRKIFLDIIRKES</sequence>
<dbReference type="AlphaFoldDB" id="A0A0F8Y4G2"/>
<organism evidence="1">
    <name type="scientific">marine sediment metagenome</name>
    <dbReference type="NCBI Taxonomy" id="412755"/>
    <lineage>
        <taxon>unclassified sequences</taxon>
        <taxon>metagenomes</taxon>
        <taxon>ecological metagenomes</taxon>
    </lineage>
</organism>
<comment type="caution">
    <text evidence="1">The sequence shown here is derived from an EMBL/GenBank/DDBJ whole genome shotgun (WGS) entry which is preliminary data.</text>
</comment>
<reference evidence="1" key="1">
    <citation type="journal article" date="2015" name="Nature">
        <title>Complex archaea that bridge the gap between prokaryotes and eukaryotes.</title>
        <authorList>
            <person name="Spang A."/>
            <person name="Saw J.H."/>
            <person name="Jorgensen S.L."/>
            <person name="Zaremba-Niedzwiedzka K."/>
            <person name="Martijn J."/>
            <person name="Lind A.E."/>
            <person name="van Eijk R."/>
            <person name="Schleper C."/>
            <person name="Guy L."/>
            <person name="Ettema T.J."/>
        </authorList>
    </citation>
    <scope>NUCLEOTIDE SEQUENCE</scope>
</reference>
<dbReference type="SUPFAM" id="SSF53448">
    <property type="entry name" value="Nucleotide-diphospho-sugar transferases"/>
    <property type="match status" value="1"/>
</dbReference>
<dbReference type="InterPro" id="IPR029044">
    <property type="entry name" value="Nucleotide-diphossugar_trans"/>
</dbReference>
<proteinExistence type="predicted"/>
<name>A0A0F8Y4G2_9ZZZZ</name>
<protein>
    <submittedName>
        <fullName evidence="1">Uncharacterized protein</fullName>
    </submittedName>
</protein>
<gene>
    <name evidence="1" type="ORF">LCGC14_2866240</name>
</gene>